<comment type="caution">
    <text evidence="2">The sequence shown here is derived from an EMBL/GenBank/DDBJ whole genome shotgun (WGS) entry which is preliminary data.</text>
</comment>
<proteinExistence type="predicted"/>
<evidence type="ECO:0000259" key="1">
    <source>
        <dbReference type="Pfam" id="PF13467"/>
    </source>
</evidence>
<evidence type="ECO:0000313" key="2">
    <source>
        <dbReference type="EMBL" id="MCK9687517.1"/>
    </source>
</evidence>
<dbReference type="Proteomes" id="UP001139353">
    <property type="component" value="Unassembled WGS sequence"/>
</dbReference>
<dbReference type="InterPro" id="IPR027373">
    <property type="entry name" value="RHH_dom"/>
</dbReference>
<feature type="domain" description="Ribbon-helix-helix" evidence="1">
    <location>
        <begin position="16"/>
        <end position="82"/>
    </location>
</feature>
<protein>
    <submittedName>
        <fullName evidence="2">Ribbon-helix-helix domain-containing protein</fullName>
    </submittedName>
</protein>
<dbReference type="RefSeq" id="WP_275683563.1">
    <property type="nucleotide sequence ID" value="NZ_JAJLJH010000005.1"/>
</dbReference>
<sequence length="144" mass="15861">MCEIFISADPASYESRTRSVRLHGVVTSIRLEHLYWEVLEEIARRDGMSVVHLIEKLYDELVAARGGVGNFTSFLRVSALRYEALVAQGRIPADVHVPIRSLDAKAVLHELPKGWSVLPTPQAGTGDAPAAGRALQRALTRLPH</sequence>
<organism evidence="2 3">
    <name type="scientific">Scleromatobacter humisilvae</name>
    <dbReference type="NCBI Taxonomy" id="2897159"/>
    <lineage>
        <taxon>Bacteria</taxon>
        <taxon>Pseudomonadati</taxon>
        <taxon>Pseudomonadota</taxon>
        <taxon>Betaproteobacteria</taxon>
        <taxon>Burkholderiales</taxon>
        <taxon>Sphaerotilaceae</taxon>
        <taxon>Scleromatobacter</taxon>
    </lineage>
</organism>
<dbReference type="Pfam" id="PF13467">
    <property type="entry name" value="RHH_4"/>
    <property type="match status" value="1"/>
</dbReference>
<dbReference type="AlphaFoldDB" id="A0A9X1YNA3"/>
<dbReference type="InterPro" id="IPR038268">
    <property type="entry name" value="RHH_sf"/>
</dbReference>
<keyword evidence="3" id="KW-1185">Reference proteome</keyword>
<dbReference type="Gene3D" id="1.10.3990.20">
    <property type="entry name" value="protein bp1543"/>
    <property type="match status" value="1"/>
</dbReference>
<name>A0A9X1YNA3_9BURK</name>
<accession>A0A9X1YNA3</accession>
<gene>
    <name evidence="2" type="ORF">LPC04_17580</name>
</gene>
<evidence type="ECO:0000313" key="3">
    <source>
        <dbReference type="Proteomes" id="UP001139353"/>
    </source>
</evidence>
<reference evidence="2" key="1">
    <citation type="submission" date="2021-11" db="EMBL/GenBank/DDBJ databases">
        <title>BS-T2-15 a new species belonging to the Comamonadaceae family isolated from the soil of a French oak forest.</title>
        <authorList>
            <person name="Mieszkin S."/>
            <person name="Alain K."/>
        </authorList>
    </citation>
    <scope>NUCLEOTIDE SEQUENCE</scope>
    <source>
        <strain evidence="2">BS-T2-15</strain>
    </source>
</reference>
<dbReference type="EMBL" id="JAJLJH010000005">
    <property type="protein sequence ID" value="MCK9687517.1"/>
    <property type="molecule type" value="Genomic_DNA"/>
</dbReference>